<dbReference type="CDD" id="cd05300">
    <property type="entry name" value="2-Hacid_dh_1"/>
    <property type="match status" value="1"/>
</dbReference>
<dbReference type="EMBL" id="MAYM02000859">
    <property type="protein sequence ID" value="RLN32204.1"/>
    <property type="molecule type" value="Genomic_DNA"/>
</dbReference>
<reference evidence="5" key="3">
    <citation type="submission" date="2020-06" db="EMBL/GenBank/DDBJ databases">
        <authorList>
            <person name="Studholme D.J."/>
        </authorList>
    </citation>
    <scope>NUCLEOTIDE SEQUENCE</scope>
    <source>
        <strain evidence="5">NZFS 2646</strain>
        <strain evidence="6">NZFS 3630</strain>
    </source>
</reference>
<keyword evidence="2" id="KW-0520">NAD</keyword>
<comment type="caution">
    <text evidence="7">The sequence shown here is derived from an EMBL/GenBank/DDBJ whole genome shotgun (WGS) entry which is preliminary data.</text>
</comment>
<dbReference type="Pfam" id="PF02826">
    <property type="entry name" value="2-Hacid_dh_C"/>
    <property type="match status" value="1"/>
</dbReference>
<dbReference type="STRING" id="325452.A0A3R7JBS6"/>
<feature type="compositionally biased region" description="Polar residues" evidence="3">
    <location>
        <begin position="242"/>
        <end position="251"/>
    </location>
</feature>
<evidence type="ECO:0000256" key="3">
    <source>
        <dbReference type="SAM" id="MobiDB-lite"/>
    </source>
</evidence>
<evidence type="ECO:0000313" key="10">
    <source>
        <dbReference type="Proteomes" id="UP000285883"/>
    </source>
</evidence>
<dbReference type="Proteomes" id="UP000285883">
    <property type="component" value="Unassembled WGS sequence"/>
</dbReference>
<evidence type="ECO:0000313" key="5">
    <source>
        <dbReference type="EMBL" id="KAG2506189.1"/>
    </source>
</evidence>
<gene>
    <name evidence="7" type="ORF">BBI17_001679</name>
    <name evidence="8" type="ORF">BBO99_00000459</name>
    <name evidence="5" type="ORF">JM16_009107</name>
    <name evidence="6" type="ORF">JM18_009141</name>
</gene>
<feature type="domain" description="D-isomer specific 2-hydroxyacid dehydrogenase NAD-binding" evidence="4">
    <location>
        <begin position="352"/>
        <end position="531"/>
    </location>
</feature>
<dbReference type="PANTHER" id="PTHR43333">
    <property type="entry name" value="2-HACID_DH_C DOMAIN-CONTAINING PROTEIN"/>
    <property type="match status" value="1"/>
</dbReference>
<evidence type="ECO:0000256" key="1">
    <source>
        <dbReference type="ARBA" id="ARBA00023002"/>
    </source>
</evidence>
<reference evidence="5" key="1">
    <citation type="journal article" date="2015" name="Genom Data">
        <title>Genome sequences of six Phytophthora species associated with forests in New Zealand.</title>
        <authorList>
            <person name="Studholme D.J."/>
            <person name="McDougal R.L."/>
            <person name="Sambles C."/>
            <person name="Hansen E."/>
            <person name="Hardy G."/>
            <person name="Grant M."/>
            <person name="Ganley R.J."/>
            <person name="Williams N.M."/>
        </authorList>
    </citation>
    <scope>NUCLEOTIDE SEQUENCE</scope>
    <source>
        <strain evidence="5">NZFS 2646</strain>
        <strain evidence="6">NZFS 3630</strain>
    </source>
</reference>
<organism evidence="7 10">
    <name type="scientific">Phytophthora kernoviae</name>
    <dbReference type="NCBI Taxonomy" id="325452"/>
    <lineage>
        <taxon>Eukaryota</taxon>
        <taxon>Sar</taxon>
        <taxon>Stramenopiles</taxon>
        <taxon>Oomycota</taxon>
        <taxon>Peronosporomycetes</taxon>
        <taxon>Peronosporales</taxon>
        <taxon>Peronosporaceae</taxon>
        <taxon>Phytophthora</taxon>
    </lineage>
</organism>
<proteinExistence type="predicted"/>
<dbReference type="PANTHER" id="PTHR43333:SF1">
    <property type="entry name" value="D-ISOMER SPECIFIC 2-HYDROXYACID DEHYDROGENASE NAD-BINDING DOMAIN-CONTAINING PROTEIN"/>
    <property type="match status" value="1"/>
</dbReference>
<accession>A0A3R7JBS6</accession>
<feature type="region of interest" description="Disordered" evidence="3">
    <location>
        <begin position="241"/>
        <end position="260"/>
    </location>
</feature>
<dbReference type="Proteomes" id="UP000285624">
    <property type="component" value="Unassembled WGS sequence"/>
</dbReference>
<dbReference type="InterPro" id="IPR006140">
    <property type="entry name" value="D-isomer_DH_NAD-bd"/>
</dbReference>
<keyword evidence="1" id="KW-0560">Oxidoreductase</keyword>
<dbReference type="FunFam" id="3.40.50.720:FF:000363">
    <property type="entry name" value="D-isomer specific 2-hydroxyacid dehydrogenase"/>
    <property type="match status" value="1"/>
</dbReference>
<dbReference type="GO" id="GO:0016491">
    <property type="term" value="F:oxidoreductase activity"/>
    <property type="evidence" value="ECO:0007669"/>
    <property type="project" value="UniProtKB-KW"/>
</dbReference>
<dbReference type="EMBL" id="JPWV03000694">
    <property type="protein sequence ID" value="KAG2506189.1"/>
    <property type="molecule type" value="Genomic_DNA"/>
</dbReference>
<dbReference type="GO" id="GO:0051287">
    <property type="term" value="F:NAD binding"/>
    <property type="evidence" value="ECO:0007669"/>
    <property type="project" value="InterPro"/>
</dbReference>
<protein>
    <recommendedName>
        <fullName evidence="4">D-isomer specific 2-hydroxyacid dehydrogenase NAD-binding domain-containing protein</fullName>
    </recommendedName>
</protein>
<sequence length="566" mass="62155">MTQATQTELTELEDDTSTGKVDGMTDSHLNTTGIQLGGFGEVATMTAETVDFLIRVLEDRKQELLVNDEDKLHVKANYAVAEEDEGGASEETAPSSHCQRLPFDSVNNSGAGDGATVTELVRSHSYEALVQLEGILESRHHKLMNDGVLETTSSADFTSMSQTLNNTSSSSTSSSSRSFLNLPSFKMTQKLQIPVVSIIPGIGEAVRQQLASTAASCSASKLYQSSKLEIVDLPVPVVCPPNASNNHQPQDANGKDEPTTPSWKLDPIQQQILEDAEVLFIDAHLAAPLLLDPKRNLPFEMQHLLKKVKWVQGTYAGVDSYHQFPEAPADPGFTVTRAGGIMPTALAQFVFGWVIALERKFFDAQAYQEKRVFGRWDLKYRSFRQVTIGILGLGEIGQEVGRTLKASGFQVIGFKRKVNDENRKALASSADRVSSDMHEVLEQSDYVVNVLPSTDATRYLLTENALEVCSKKKPVFINVGRGDVVAVDTIVNALDKGLLSKAVLDVFEQEPLPKESPLWSHPKVIVTPHISGSVFPEDVADVFVKNLCRRLEGQQLIYQMDWSNGY</sequence>
<reference evidence="9 10" key="2">
    <citation type="submission" date="2018-07" db="EMBL/GenBank/DDBJ databases">
        <title>Genome sequencing of oomycete isolates from Chile give support for New Zealand origin for Phytophthora kernoviae and make available the first Nothophytophthora sp. genome.</title>
        <authorList>
            <person name="Studholme D.J."/>
            <person name="Sanfuentes E."/>
            <person name="Panda P."/>
            <person name="Hill R."/>
            <person name="Sambles C."/>
            <person name="Grant M."/>
            <person name="Williams N.M."/>
            <person name="Mcdougal R.L."/>
        </authorList>
    </citation>
    <scope>NUCLEOTIDE SEQUENCE [LARGE SCALE GENOMIC DNA]</scope>
    <source>
        <strain evidence="7">Chile2</strain>
        <strain evidence="8">Chile4</strain>
    </source>
</reference>
<dbReference type="EMBL" id="MBDN02000007">
    <property type="protein sequence ID" value="RLN85538.1"/>
    <property type="molecule type" value="Genomic_DNA"/>
</dbReference>
<dbReference type="Gene3D" id="3.40.50.720">
    <property type="entry name" value="NAD(P)-binding Rossmann-like Domain"/>
    <property type="match status" value="2"/>
</dbReference>
<evidence type="ECO:0000313" key="8">
    <source>
        <dbReference type="EMBL" id="RLN85538.1"/>
    </source>
</evidence>
<feature type="region of interest" description="Disordered" evidence="3">
    <location>
        <begin position="82"/>
        <end position="109"/>
    </location>
</feature>
<evidence type="ECO:0000256" key="2">
    <source>
        <dbReference type="ARBA" id="ARBA00023027"/>
    </source>
</evidence>
<dbReference type="Proteomes" id="UP000792063">
    <property type="component" value="Unassembled WGS sequence"/>
</dbReference>
<evidence type="ECO:0000259" key="4">
    <source>
        <dbReference type="Pfam" id="PF02826"/>
    </source>
</evidence>
<dbReference type="SUPFAM" id="SSF51735">
    <property type="entry name" value="NAD(P)-binding Rossmann-fold domains"/>
    <property type="match status" value="1"/>
</dbReference>
<keyword evidence="9" id="KW-1185">Reference proteome</keyword>
<evidence type="ECO:0000313" key="9">
    <source>
        <dbReference type="Proteomes" id="UP000285624"/>
    </source>
</evidence>
<evidence type="ECO:0000313" key="7">
    <source>
        <dbReference type="EMBL" id="RLN32204.1"/>
    </source>
</evidence>
<name>A0A3R7JBS6_9STRA</name>
<dbReference type="Proteomes" id="UP000785171">
    <property type="component" value="Unassembled WGS sequence"/>
</dbReference>
<evidence type="ECO:0000313" key="6">
    <source>
        <dbReference type="EMBL" id="KAG2508685.1"/>
    </source>
</evidence>
<feature type="region of interest" description="Disordered" evidence="3">
    <location>
        <begin position="1"/>
        <end position="26"/>
    </location>
</feature>
<dbReference type="EMBL" id="JPWU03000687">
    <property type="protein sequence ID" value="KAG2508685.1"/>
    <property type="molecule type" value="Genomic_DNA"/>
</dbReference>
<dbReference type="InterPro" id="IPR036291">
    <property type="entry name" value="NAD(P)-bd_dom_sf"/>
</dbReference>
<dbReference type="AlphaFoldDB" id="A0A3R7JBS6"/>